<evidence type="ECO:0000313" key="3">
    <source>
        <dbReference type="Proteomes" id="UP001314170"/>
    </source>
</evidence>
<sequence>MGDETSVCVVTSLIRLSVGLNNTLFSTTIHKKKPSGTSYRKQEEEKVVKDPERAVDKLPKKLNYLNNE</sequence>
<feature type="compositionally biased region" description="Basic and acidic residues" evidence="1">
    <location>
        <begin position="40"/>
        <end position="51"/>
    </location>
</feature>
<evidence type="ECO:0000256" key="1">
    <source>
        <dbReference type="SAM" id="MobiDB-lite"/>
    </source>
</evidence>
<comment type="caution">
    <text evidence="2">The sequence shown here is derived from an EMBL/GenBank/DDBJ whole genome shotgun (WGS) entry which is preliminary data.</text>
</comment>
<gene>
    <name evidence="2" type="ORF">DCAF_LOCUS22427</name>
</gene>
<keyword evidence="3" id="KW-1185">Reference proteome</keyword>
<evidence type="ECO:0008006" key="4">
    <source>
        <dbReference type="Google" id="ProtNLM"/>
    </source>
</evidence>
<dbReference type="Proteomes" id="UP001314170">
    <property type="component" value="Unassembled WGS sequence"/>
</dbReference>
<proteinExistence type="predicted"/>
<evidence type="ECO:0000313" key="2">
    <source>
        <dbReference type="EMBL" id="CAK7349707.1"/>
    </source>
</evidence>
<reference evidence="2 3" key="1">
    <citation type="submission" date="2024-01" db="EMBL/GenBank/DDBJ databases">
        <authorList>
            <person name="Waweru B."/>
        </authorList>
    </citation>
    <scope>NUCLEOTIDE SEQUENCE [LARGE SCALE GENOMIC DNA]</scope>
</reference>
<dbReference type="EMBL" id="CAWUPB010001176">
    <property type="protein sequence ID" value="CAK7349707.1"/>
    <property type="molecule type" value="Genomic_DNA"/>
</dbReference>
<accession>A0AAV1SGZ3</accession>
<name>A0AAV1SGZ3_9ROSI</name>
<dbReference type="AlphaFoldDB" id="A0AAV1SGZ3"/>
<organism evidence="2 3">
    <name type="scientific">Dovyalis caffra</name>
    <dbReference type="NCBI Taxonomy" id="77055"/>
    <lineage>
        <taxon>Eukaryota</taxon>
        <taxon>Viridiplantae</taxon>
        <taxon>Streptophyta</taxon>
        <taxon>Embryophyta</taxon>
        <taxon>Tracheophyta</taxon>
        <taxon>Spermatophyta</taxon>
        <taxon>Magnoliopsida</taxon>
        <taxon>eudicotyledons</taxon>
        <taxon>Gunneridae</taxon>
        <taxon>Pentapetalae</taxon>
        <taxon>rosids</taxon>
        <taxon>fabids</taxon>
        <taxon>Malpighiales</taxon>
        <taxon>Salicaceae</taxon>
        <taxon>Flacourtieae</taxon>
        <taxon>Dovyalis</taxon>
    </lineage>
</organism>
<feature type="region of interest" description="Disordered" evidence="1">
    <location>
        <begin position="31"/>
        <end position="51"/>
    </location>
</feature>
<protein>
    <recommendedName>
        <fullName evidence="4">Ribosomal protein L33</fullName>
    </recommendedName>
</protein>